<evidence type="ECO:0000313" key="1">
    <source>
        <dbReference type="EMBL" id="HIX03310.1"/>
    </source>
</evidence>
<reference evidence="1" key="2">
    <citation type="submission" date="2021-04" db="EMBL/GenBank/DDBJ databases">
        <authorList>
            <person name="Gilroy R."/>
        </authorList>
    </citation>
    <scope>NUCLEOTIDE SEQUENCE</scope>
    <source>
        <strain evidence="1">23274</strain>
    </source>
</reference>
<reference evidence="1" key="1">
    <citation type="journal article" date="2021" name="PeerJ">
        <title>Extensive microbial diversity within the chicken gut microbiome revealed by metagenomics and culture.</title>
        <authorList>
            <person name="Gilroy R."/>
            <person name="Ravi A."/>
            <person name="Getino M."/>
            <person name="Pursley I."/>
            <person name="Horton D.L."/>
            <person name="Alikhan N.F."/>
            <person name="Baker D."/>
            <person name="Gharbi K."/>
            <person name="Hall N."/>
            <person name="Watson M."/>
            <person name="Adriaenssens E.M."/>
            <person name="Foster-Nyarko E."/>
            <person name="Jarju S."/>
            <person name="Secka A."/>
            <person name="Antonio M."/>
            <person name="Oren A."/>
            <person name="Chaudhuri R.R."/>
            <person name="La Ragione R."/>
            <person name="Hildebrand F."/>
            <person name="Pallen M.J."/>
        </authorList>
    </citation>
    <scope>NUCLEOTIDE SEQUENCE</scope>
    <source>
        <strain evidence="1">23274</strain>
    </source>
</reference>
<comment type="caution">
    <text evidence="1">The sequence shown here is derived from an EMBL/GenBank/DDBJ whole genome shotgun (WGS) entry which is preliminary data.</text>
</comment>
<sequence>MRIALFVFVFSLMFGLDVQCQTFKTFYEVEKNKFFLWIFPEDFDETFVLLKQDLLDKKLVNEKECRDTLDEYRRYLSQSWLEEKGEKADSLGRAQWRAKWAGMVPSAFPGKTRGGGLWYHLLFTHGL</sequence>
<organism evidence="1 2">
    <name type="scientific">Candidatus Odoribacter faecigallinarum</name>
    <dbReference type="NCBI Taxonomy" id="2838706"/>
    <lineage>
        <taxon>Bacteria</taxon>
        <taxon>Pseudomonadati</taxon>
        <taxon>Bacteroidota</taxon>
        <taxon>Bacteroidia</taxon>
        <taxon>Bacteroidales</taxon>
        <taxon>Odoribacteraceae</taxon>
        <taxon>Odoribacter</taxon>
    </lineage>
</organism>
<name>A0A9D2ABZ0_9BACT</name>
<dbReference type="Proteomes" id="UP000824202">
    <property type="component" value="Unassembled WGS sequence"/>
</dbReference>
<dbReference type="EMBL" id="DXFT01000084">
    <property type="protein sequence ID" value="HIX03310.1"/>
    <property type="molecule type" value="Genomic_DNA"/>
</dbReference>
<protein>
    <submittedName>
        <fullName evidence="1">Uncharacterized protein</fullName>
    </submittedName>
</protein>
<proteinExistence type="predicted"/>
<dbReference type="AlphaFoldDB" id="A0A9D2ABZ0"/>
<gene>
    <name evidence="1" type="ORF">H9863_04220</name>
</gene>
<accession>A0A9D2ABZ0</accession>
<evidence type="ECO:0000313" key="2">
    <source>
        <dbReference type="Proteomes" id="UP000824202"/>
    </source>
</evidence>